<reference evidence="1 2" key="1">
    <citation type="journal article" date="2020" name="Mol. Biol. Evol.">
        <title>Distinct Expression and Methylation Patterns for Genes with Different Fates following a Single Whole-Genome Duplication in Flowering Plants.</title>
        <authorList>
            <person name="Shi T."/>
            <person name="Rahmani R.S."/>
            <person name="Gugger P.F."/>
            <person name="Wang M."/>
            <person name="Li H."/>
            <person name="Zhang Y."/>
            <person name="Li Z."/>
            <person name="Wang Q."/>
            <person name="Van de Peer Y."/>
            <person name="Marchal K."/>
            <person name="Chen J."/>
        </authorList>
    </citation>
    <scope>NUCLEOTIDE SEQUENCE [LARGE SCALE GENOMIC DNA]</scope>
    <source>
        <tissue evidence="1">Leaf</tissue>
    </source>
</reference>
<accession>A0A822XKA1</accession>
<organism evidence="1 2">
    <name type="scientific">Nelumbo nucifera</name>
    <name type="common">Sacred lotus</name>
    <dbReference type="NCBI Taxonomy" id="4432"/>
    <lineage>
        <taxon>Eukaryota</taxon>
        <taxon>Viridiplantae</taxon>
        <taxon>Streptophyta</taxon>
        <taxon>Embryophyta</taxon>
        <taxon>Tracheophyta</taxon>
        <taxon>Spermatophyta</taxon>
        <taxon>Magnoliopsida</taxon>
        <taxon>Proteales</taxon>
        <taxon>Nelumbonaceae</taxon>
        <taxon>Nelumbo</taxon>
    </lineage>
</organism>
<evidence type="ECO:0000313" key="2">
    <source>
        <dbReference type="Proteomes" id="UP000607653"/>
    </source>
</evidence>
<protein>
    <submittedName>
        <fullName evidence="1">Uncharacterized protein</fullName>
    </submittedName>
</protein>
<comment type="caution">
    <text evidence="1">The sequence shown here is derived from an EMBL/GenBank/DDBJ whole genome shotgun (WGS) entry which is preliminary data.</text>
</comment>
<keyword evidence="2" id="KW-1185">Reference proteome</keyword>
<evidence type="ECO:0000313" key="1">
    <source>
        <dbReference type="EMBL" id="DAD20727.1"/>
    </source>
</evidence>
<dbReference type="AlphaFoldDB" id="A0A822XKA1"/>
<proteinExistence type="predicted"/>
<dbReference type="Proteomes" id="UP000607653">
    <property type="component" value="Unassembled WGS sequence"/>
</dbReference>
<gene>
    <name evidence="1" type="ORF">HUJ06_022190</name>
</gene>
<dbReference type="EMBL" id="DUZY01000001">
    <property type="protein sequence ID" value="DAD20727.1"/>
    <property type="molecule type" value="Genomic_DNA"/>
</dbReference>
<sequence length="38" mass="4392">MAEPKRLCRKMCRMKCAGTNLSFVHVLELSMMCLFITV</sequence>
<name>A0A822XKA1_NELNU</name>